<keyword evidence="3 4" id="KW-0862">Zinc</keyword>
<comment type="function">
    <text evidence="4">D-aminoacyl-tRNA deacylase with broad substrate specificity. By recycling D-aminoacyl-tRNA to D-amino acids and free tRNA molecules, this enzyme counteracts the toxicity associated with the formation of D-aminoacyl-tRNA entities in vivo.</text>
</comment>
<dbReference type="GO" id="GO:0051499">
    <property type="term" value="F:D-aminoacyl-tRNA deacylase activity"/>
    <property type="evidence" value="ECO:0007669"/>
    <property type="project" value="UniProtKB-UniRule"/>
</dbReference>
<dbReference type="GO" id="GO:0008270">
    <property type="term" value="F:zinc ion binding"/>
    <property type="evidence" value="ECO:0007669"/>
    <property type="project" value="UniProtKB-UniRule"/>
</dbReference>
<comment type="subunit">
    <text evidence="4">Monomer.</text>
</comment>
<dbReference type="Proteomes" id="UP000242015">
    <property type="component" value="Unassembled WGS sequence"/>
</dbReference>
<evidence type="ECO:0000256" key="2">
    <source>
        <dbReference type="ARBA" id="ARBA00022801"/>
    </source>
</evidence>
<sequence length="236" mass="26027">MMKINVVCSLKDPVGQTVKSLGYAVEALDEEPISFRYEKGDAVIMICRHSSAAGVDSVTVHHPGNPTNSTYGGEPFTLGISFPSLASEILRRLKKLDIPLQKTFEATHHGPTSQRVPVIFVELGSSERIWRNEKYVKSVVDCVLATLDEKQEKQVAVGFGGGHYAPSFTKMVEELNIGHIISKHQLAESPPQVLKQAVEKSVERAHKVLLDNVNSTIKSKIEQALSELEVEIKRIS</sequence>
<reference evidence="5 6" key="1">
    <citation type="submission" date="2017-04" db="EMBL/GenBank/DDBJ databases">
        <title>Novel microbial lineages endemic to geothermal iron-oxide mats fill important gaps in the evolutionary history of Archaea.</title>
        <authorList>
            <person name="Jay Z.J."/>
            <person name="Beam J.P."/>
            <person name="Dlakic M."/>
            <person name="Rusch D.B."/>
            <person name="Kozubal M.A."/>
            <person name="Inskeep W.P."/>
        </authorList>
    </citation>
    <scope>NUCLEOTIDE SEQUENCE [LARGE SCALE GENOMIC DNA]</scope>
    <source>
        <strain evidence="5">BE_D</strain>
    </source>
</reference>
<accession>A0A2R6CE19</accession>
<dbReference type="PIRSF" id="PIRSF016210">
    <property type="entry name" value="UCP016210"/>
    <property type="match status" value="1"/>
</dbReference>
<keyword evidence="1 4" id="KW-0479">Metal-binding</keyword>
<dbReference type="GO" id="GO:0106026">
    <property type="term" value="F:Gly-tRNA(Ala) deacylase activity"/>
    <property type="evidence" value="ECO:0007669"/>
    <property type="project" value="RHEA"/>
</dbReference>
<comment type="catalytic activity">
    <reaction evidence="4">
        <text>a D-aminoacyl-tRNA + H2O = a tRNA + a D-alpha-amino acid + H(+)</text>
        <dbReference type="Rhea" id="RHEA:13953"/>
        <dbReference type="Rhea" id="RHEA-COMP:10123"/>
        <dbReference type="Rhea" id="RHEA-COMP:10124"/>
        <dbReference type="ChEBI" id="CHEBI:15377"/>
        <dbReference type="ChEBI" id="CHEBI:15378"/>
        <dbReference type="ChEBI" id="CHEBI:59871"/>
        <dbReference type="ChEBI" id="CHEBI:78442"/>
        <dbReference type="ChEBI" id="CHEBI:79333"/>
        <dbReference type="EC" id="3.1.1.96"/>
    </reaction>
</comment>
<dbReference type="AlphaFoldDB" id="A0A2R6CE19"/>
<gene>
    <name evidence="4" type="primary">dtdA</name>
    <name evidence="5" type="ORF">B9Q04_01795</name>
</gene>
<evidence type="ECO:0000256" key="1">
    <source>
        <dbReference type="ARBA" id="ARBA00022723"/>
    </source>
</evidence>
<evidence type="ECO:0000256" key="4">
    <source>
        <dbReference type="HAMAP-Rule" id="MF_00562"/>
    </source>
</evidence>
<comment type="caution">
    <text evidence="5">The sequence shown here is derived from an EMBL/GenBank/DDBJ whole genome shotgun (WGS) entry which is preliminary data.</text>
</comment>
<evidence type="ECO:0000313" key="6">
    <source>
        <dbReference type="Proteomes" id="UP000242015"/>
    </source>
</evidence>
<dbReference type="Gene3D" id="3.40.630.50">
    <property type="entry name" value="AF0625-like"/>
    <property type="match status" value="1"/>
</dbReference>
<dbReference type="EMBL" id="NEXF01000019">
    <property type="protein sequence ID" value="PSO09152.1"/>
    <property type="molecule type" value="Genomic_DNA"/>
</dbReference>
<dbReference type="InterPro" id="IPR007508">
    <property type="entry name" value="DtdA"/>
</dbReference>
<dbReference type="PANTHER" id="PTHR34667:SF1">
    <property type="entry name" value="D-AMINOACYL-TRNA DEACYLASE"/>
    <property type="match status" value="1"/>
</dbReference>
<protein>
    <recommendedName>
        <fullName evidence="4">D-aminoacyl-tRNA deacylase</fullName>
        <ecNumber evidence="4">3.1.1.96</ecNumber>
    </recommendedName>
</protein>
<dbReference type="GO" id="GO:0019478">
    <property type="term" value="P:D-amino acid catabolic process"/>
    <property type="evidence" value="ECO:0007669"/>
    <property type="project" value="UniProtKB-UniRule"/>
</dbReference>
<dbReference type="Pfam" id="PF04414">
    <property type="entry name" value="tRNA_deacylase"/>
    <property type="match status" value="1"/>
</dbReference>
<name>A0A2R6CE19_9ARCH</name>
<dbReference type="HAMAP" id="MF_00562">
    <property type="entry name" value="Deacylase_DtdA"/>
    <property type="match status" value="1"/>
</dbReference>
<evidence type="ECO:0000256" key="3">
    <source>
        <dbReference type="ARBA" id="ARBA00022833"/>
    </source>
</evidence>
<dbReference type="Gene3D" id="3.40.50.10700">
    <property type="entry name" value="AF0625-like"/>
    <property type="match status" value="1"/>
</dbReference>
<comment type="catalytic activity">
    <reaction evidence="4">
        <text>glycyl-tRNA(Ala) + H2O = tRNA(Ala) + glycine + H(+)</text>
        <dbReference type="Rhea" id="RHEA:53744"/>
        <dbReference type="Rhea" id="RHEA-COMP:9657"/>
        <dbReference type="Rhea" id="RHEA-COMP:13640"/>
        <dbReference type="ChEBI" id="CHEBI:15377"/>
        <dbReference type="ChEBI" id="CHEBI:15378"/>
        <dbReference type="ChEBI" id="CHEBI:57305"/>
        <dbReference type="ChEBI" id="CHEBI:78442"/>
        <dbReference type="ChEBI" id="CHEBI:78522"/>
        <dbReference type="EC" id="3.1.1.96"/>
    </reaction>
</comment>
<proteinExistence type="inferred from homology"/>
<dbReference type="SUPFAM" id="SSF142535">
    <property type="entry name" value="AF0625-like"/>
    <property type="match status" value="1"/>
</dbReference>
<dbReference type="InterPro" id="IPR018033">
    <property type="entry name" value="Deacylase_DtdA_archaea"/>
</dbReference>
<evidence type="ECO:0000313" key="5">
    <source>
        <dbReference type="EMBL" id="PSO09152.1"/>
    </source>
</evidence>
<dbReference type="EC" id="3.1.1.96" evidence="4"/>
<keyword evidence="2 4" id="KW-0378">Hydrolase</keyword>
<dbReference type="PANTHER" id="PTHR34667">
    <property type="entry name" value="D-AMINOACYL-TRNA DEACYLASE"/>
    <property type="match status" value="1"/>
</dbReference>
<comment type="cofactor">
    <cofactor evidence="4">
        <name>Zn(2+)</name>
        <dbReference type="ChEBI" id="CHEBI:29105"/>
    </cofactor>
    <text evidence="4">Binds 2 Zn(2+) ions per subunit.</text>
</comment>
<comment type="similarity">
    <text evidence="4">Belongs to the DtdA deacylase family.</text>
</comment>
<organism evidence="5 6">
    <name type="scientific">Candidatus Marsarchaeota G2 archaeon BE_D</name>
    <dbReference type="NCBI Taxonomy" id="1978158"/>
    <lineage>
        <taxon>Archaea</taxon>
        <taxon>Candidatus Marsarchaeota</taxon>
        <taxon>Candidatus Marsarchaeota group 2</taxon>
    </lineage>
</organism>